<proteinExistence type="predicted"/>
<accession>A0A518I6L0</accession>
<dbReference type="EMBL" id="CP037452">
    <property type="protein sequence ID" value="QDV48714.1"/>
    <property type="molecule type" value="Genomic_DNA"/>
</dbReference>
<keyword evidence="1" id="KW-0732">Signal</keyword>
<gene>
    <name evidence="2" type="ORF">Enr17x_07270</name>
</gene>
<evidence type="ECO:0000313" key="3">
    <source>
        <dbReference type="Proteomes" id="UP000318313"/>
    </source>
</evidence>
<organism evidence="2 3">
    <name type="scientific">Gimesia fumaroli</name>
    <dbReference type="NCBI Taxonomy" id="2527976"/>
    <lineage>
        <taxon>Bacteria</taxon>
        <taxon>Pseudomonadati</taxon>
        <taxon>Planctomycetota</taxon>
        <taxon>Planctomycetia</taxon>
        <taxon>Planctomycetales</taxon>
        <taxon>Planctomycetaceae</taxon>
        <taxon>Gimesia</taxon>
    </lineage>
</organism>
<dbReference type="Proteomes" id="UP000318313">
    <property type="component" value="Chromosome"/>
</dbReference>
<keyword evidence="3" id="KW-1185">Reference proteome</keyword>
<feature type="signal peptide" evidence="1">
    <location>
        <begin position="1"/>
        <end position="34"/>
    </location>
</feature>
<sequence precursor="true">MRYKNRRITALMVTACLVTACLLSAGWLAMPVHAEEKQAATEAQPTKGVNAKEKQGKQAFYPALTAREEKLEAALRADTEGNFPEIPLSEVMTYFSELHNVPIVIQRTDLKAINLTVDEPIDVKLTDLSLKNALIQILDPIDLTYVVDRDLILITSKVKAAEMLKTRVYPVGDLCRSGPDDYQVLEEAIRNANLGDWKWEELRSAPGGLGGGVGPQPRRVVNQVGGTISEVAESQSLVISQTYHAHNAIVELLTQLRQARAAQLKSPDPAL</sequence>
<reference evidence="2 3" key="1">
    <citation type="submission" date="2019-03" db="EMBL/GenBank/DDBJ databases">
        <title>Deep-cultivation of Planctomycetes and their phenomic and genomic characterization uncovers novel biology.</title>
        <authorList>
            <person name="Wiegand S."/>
            <person name="Jogler M."/>
            <person name="Boedeker C."/>
            <person name="Pinto D."/>
            <person name="Vollmers J."/>
            <person name="Rivas-Marin E."/>
            <person name="Kohn T."/>
            <person name="Peeters S.H."/>
            <person name="Heuer A."/>
            <person name="Rast P."/>
            <person name="Oberbeckmann S."/>
            <person name="Bunk B."/>
            <person name="Jeske O."/>
            <person name="Meyerdierks A."/>
            <person name="Storesund J.E."/>
            <person name="Kallscheuer N."/>
            <person name="Luecker S."/>
            <person name="Lage O.M."/>
            <person name="Pohl T."/>
            <person name="Merkel B.J."/>
            <person name="Hornburger P."/>
            <person name="Mueller R.-W."/>
            <person name="Bruemmer F."/>
            <person name="Labrenz M."/>
            <person name="Spormann A.M."/>
            <person name="Op den Camp H."/>
            <person name="Overmann J."/>
            <person name="Amann R."/>
            <person name="Jetten M.S.M."/>
            <person name="Mascher T."/>
            <person name="Medema M.H."/>
            <person name="Devos D.P."/>
            <person name="Kaster A.-K."/>
            <person name="Ovreas L."/>
            <person name="Rohde M."/>
            <person name="Galperin M.Y."/>
            <person name="Jogler C."/>
        </authorList>
    </citation>
    <scope>NUCLEOTIDE SEQUENCE [LARGE SCALE GENOMIC DNA]</scope>
    <source>
        <strain evidence="2 3">Enr17</strain>
    </source>
</reference>
<name>A0A518I6L0_9PLAN</name>
<feature type="chain" id="PRO_5021932887" evidence="1">
    <location>
        <begin position="35"/>
        <end position="271"/>
    </location>
</feature>
<evidence type="ECO:0000313" key="2">
    <source>
        <dbReference type="EMBL" id="QDV48714.1"/>
    </source>
</evidence>
<evidence type="ECO:0000256" key="1">
    <source>
        <dbReference type="SAM" id="SignalP"/>
    </source>
</evidence>
<dbReference type="PROSITE" id="PS51257">
    <property type="entry name" value="PROKAR_LIPOPROTEIN"/>
    <property type="match status" value="1"/>
</dbReference>
<protein>
    <submittedName>
        <fullName evidence="2">Uncharacterized protein</fullName>
    </submittedName>
</protein>
<dbReference type="KEGG" id="gfm:Enr17x_07270"/>
<dbReference type="AlphaFoldDB" id="A0A518I6L0"/>